<evidence type="ECO:0000313" key="2">
    <source>
        <dbReference type="Proteomes" id="UP001054945"/>
    </source>
</evidence>
<accession>A0AAV4XHI0</accession>
<reference evidence="1 2" key="1">
    <citation type="submission" date="2021-06" db="EMBL/GenBank/DDBJ databases">
        <title>Caerostris extrusa draft genome.</title>
        <authorList>
            <person name="Kono N."/>
            <person name="Arakawa K."/>
        </authorList>
    </citation>
    <scope>NUCLEOTIDE SEQUENCE [LARGE SCALE GENOMIC DNA]</scope>
</reference>
<evidence type="ECO:0000313" key="1">
    <source>
        <dbReference type="EMBL" id="GIY94119.1"/>
    </source>
</evidence>
<sequence>MCCLRFIVTHGGRHFQIHPLIKLLDFSSNSRKNSRSGIFGACMDPQKIVCSPLPPLYTTSCFDSDSIFNAALHYVLDMEGIFFSLFYLSGEKEITTAPLVEGRTYF</sequence>
<gene>
    <name evidence="1" type="ORF">CEXT_527081</name>
</gene>
<dbReference type="Proteomes" id="UP001054945">
    <property type="component" value="Unassembled WGS sequence"/>
</dbReference>
<proteinExistence type="predicted"/>
<name>A0AAV4XHI0_CAEEX</name>
<dbReference type="AlphaFoldDB" id="A0AAV4XHI0"/>
<organism evidence="1 2">
    <name type="scientific">Caerostris extrusa</name>
    <name type="common">Bark spider</name>
    <name type="synonym">Caerostris bankana</name>
    <dbReference type="NCBI Taxonomy" id="172846"/>
    <lineage>
        <taxon>Eukaryota</taxon>
        <taxon>Metazoa</taxon>
        <taxon>Ecdysozoa</taxon>
        <taxon>Arthropoda</taxon>
        <taxon>Chelicerata</taxon>
        <taxon>Arachnida</taxon>
        <taxon>Araneae</taxon>
        <taxon>Araneomorphae</taxon>
        <taxon>Entelegynae</taxon>
        <taxon>Araneoidea</taxon>
        <taxon>Araneidae</taxon>
        <taxon>Caerostris</taxon>
    </lineage>
</organism>
<protein>
    <submittedName>
        <fullName evidence="1">Uncharacterized protein</fullName>
    </submittedName>
</protein>
<keyword evidence="2" id="KW-1185">Reference proteome</keyword>
<dbReference type="EMBL" id="BPLR01000353">
    <property type="protein sequence ID" value="GIY94119.1"/>
    <property type="molecule type" value="Genomic_DNA"/>
</dbReference>
<comment type="caution">
    <text evidence="1">The sequence shown here is derived from an EMBL/GenBank/DDBJ whole genome shotgun (WGS) entry which is preliminary data.</text>
</comment>